<dbReference type="GO" id="GO:0005829">
    <property type="term" value="C:cytosol"/>
    <property type="evidence" value="ECO:0007669"/>
    <property type="project" value="TreeGrafter"/>
</dbReference>
<dbReference type="GO" id="GO:0047280">
    <property type="term" value="F:nicotinamide phosphoribosyltransferase activity"/>
    <property type="evidence" value="ECO:0007669"/>
    <property type="project" value="UniProtKB-ARBA"/>
</dbReference>
<dbReference type="UniPathway" id="UPA00253">
    <property type="reaction ID" value="UER00457"/>
</dbReference>
<keyword evidence="5 9" id="KW-0436">Ligase</keyword>
<dbReference type="GO" id="GO:0004516">
    <property type="term" value="F:nicotinate phosphoribosyltransferase activity"/>
    <property type="evidence" value="ECO:0007669"/>
    <property type="project" value="UniProtKB-UniRule"/>
</dbReference>
<dbReference type="InterPro" id="IPR013785">
    <property type="entry name" value="Aldolase_TIM"/>
</dbReference>
<dbReference type="SUPFAM" id="SSF51690">
    <property type="entry name" value="Nicotinate/Quinolinate PRTase C-terminal domain-like"/>
    <property type="match status" value="1"/>
</dbReference>
<evidence type="ECO:0000259" key="11">
    <source>
        <dbReference type="Pfam" id="PF17767"/>
    </source>
</evidence>
<name>L1MJJ9_9CORY</name>
<dbReference type="InterPro" id="IPR036068">
    <property type="entry name" value="Nicotinate_pribotase-like_C"/>
</dbReference>
<dbReference type="PIRSF" id="PIRSF000484">
    <property type="entry name" value="NAPRT"/>
    <property type="match status" value="1"/>
</dbReference>
<dbReference type="GO" id="GO:0034355">
    <property type="term" value="P:NAD+ biosynthetic process via the salvage pathway"/>
    <property type="evidence" value="ECO:0007669"/>
    <property type="project" value="TreeGrafter"/>
</dbReference>
<feature type="domain" description="Nicotinate/nicotinamide phosphoribosyltransferase" evidence="10">
    <location>
        <begin position="134"/>
        <end position="324"/>
    </location>
</feature>
<keyword evidence="13" id="KW-1185">Reference proteome</keyword>
<gene>
    <name evidence="12" type="ORF">HMPREF9997_00769</name>
</gene>
<dbReference type="Gene3D" id="3.20.140.10">
    <property type="entry name" value="nicotinate phosphoribosyltransferase"/>
    <property type="match status" value="1"/>
</dbReference>
<sequence length="418" mass="44812">MLQASLADGTAHRPCTFEVFARRLPNERRYGVVAGTARVLRAVQDFVFTEEQLANLSFLDDTTLDYLRNYHFSGHIDGYREGDLYFPHSPILTVRGTFAECVVLETVILSIMNSDSAIASAAARMVTAADGRTLIEMGSRRTHEYAAVSASRAAYLAGFDATSNLEAAHRYGIPAAGTAAHAWTLVHVNEDGTPNEEAAFRAQVESLGVSTTLLVDTYDITKGVETAIKVAGPELGGVRIDSGDLGVLTRQVRKQLDDLGAHNTKIVVSSDLDEFAIAGLRGDPVDVFGVGTSLVTGSGAPTAGMVYKLVEVEGRPVAKRSRNKASYGGAKRAVRTSRNTGTAVEEVVYPFANDIPTIGTLTSTELTVPLMRNGSVLEGLPSLQESREYLAAQLVTLPWEGLALSRDEPALATRFVGF</sequence>
<evidence type="ECO:0000256" key="5">
    <source>
        <dbReference type="ARBA" id="ARBA00022598"/>
    </source>
</evidence>
<dbReference type="HOGENOM" id="CLU_025154_3_0_11"/>
<protein>
    <recommendedName>
        <fullName evidence="3 9">Nicotinate phosphoribosyltransferase</fullName>
        <ecNumber evidence="3 9">6.3.4.21</ecNumber>
    </recommendedName>
</protein>
<accession>L1MJJ9</accession>
<evidence type="ECO:0000256" key="6">
    <source>
        <dbReference type="ARBA" id="ARBA00022642"/>
    </source>
</evidence>
<organism evidence="12 13">
    <name type="scientific">Corynebacterium durum F0235</name>
    <dbReference type="NCBI Taxonomy" id="1035195"/>
    <lineage>
        <taxon>Bacteria</taxon>
        <taxon>Bacillati</taxon>
        <taxon>Actinomycetota</taxon>
        <taxon>Actinomycetes</taxon>
        <taxon>Mycobacteriales</taxon>
        <taxon>Corynebacteriaceae</taxon>
        <taxon>Corynebacterium</taxon>
    </lineage>
</organism>
<dbReference type="SUPFAM" id="SSF54675">
    <property type="entry name" value="Nicotinate/Quinolinate PRTase N-terminal domain-like"/>
    <property type="match status" value="1"/>
</dbReference>
<dbReference type="Proteomes" id="UP000010445">
    <property type="component" value="Unassembled WGS sequence"/>
</dbReference>
<keyword evidence="4" id="KW-0597">Phosphoprotein</keyword>
<keyword evidence="12" id="KW-0328">Glycosyltransferase</keyword>
<comment type="catalytic activity">
    <reaction evidence="8 9">
        <text>5-phospho-alpha-D-ribose 1-diphosphate + nicotinate + ATP + H2O = nicotinate beta-D-ribonucleotide + ADP + phosphate + diphosphate</text>
        <dbReference type="Rhea" id="RHEA:36163"/>
        <dbReference type="ChEBI" id="CHEBI:15377"/>
        <dbReference type="ChEBI" id="CHEBI:30616"/>
        <dbReference type="ChEBI" id="CHEBI:32544"/>
        <dbReference type="ChEBI" id="CHEBI:33019"/>
        <dbReference type="ChEBI" id="CHEBI:43474"/>
        <dbReference type="ChEBI" id="CHEBI:57502"/>
        <dbReference type="ChEBI" id="CHEBI:58017"/>
        <dbReference type="ChEBI" id="CHEBI:456216"/>
        <dbReference type="EC" id="6.3.4.21"/>
    </reaction>
</comment>
<dbReference type="PANTHER" id="PTHR11098">
    <property type="entry name" value="NICOTINATE PHOSPHORIBOSYLTRANSFERASE"/>
    <property type="match status" value="1"/>
</dbReference>
<dbReference type="NCBIfam" id="TIGR01513">
    <property type="entry name" value="NAPRTase_put"/>
    <property type="match status" value="1"/>
</dbReference>
<dbReference type="FunFam" id="3.20.20.70:FF:000076">
    <property type="entry name" value="Nicotinate phosphoribosyltransferase"/>
    <property type="match status" value="1"/>
</dbReference>
<dbReference type="InterPro" id="IPR040727">
    <property type="entry name" value="NAPRTase_N"/>
</dbReference>
<dbReference type="PATRIC" id="fig|1035195.3.peg.686"/>
<dbReference type="Pfam" id="PF04095">
    <property type="entry name" value="NAPRTase"/>
    <property type="match status" value="1"/>
</dbReference>
<reference evidence="12 13" key="1">
    <citation type="submission" date="2012-05" db="EMBL/GenBank/DDBJ databases">
        <authorList>
            <person name="Weinstock G."/>
            <person name="Sodergren E."/>
            <person name="Lobos E.A."/>
            <person name="Fulton L."/>
            <person name="Fulton R."/>
            <person name="Courtney L."/>
            <person name="Fronick C."/>
            <person name="O'Laughlin M."/>
            <person name="Godfrey J."/>
            <person name="Wilson R.M."/>
            <person name="Miner T."/>
            <person name="Farmer C."/>
            <person name="Delehaunty K."/>
            <person name="Cordes M."/>
            <person name="Minx P."/>
            <person name="Tomlinson C."/>
            <person name="Chen J."/>
            <person name="Wollam A."/>
            <person name="Pepin K.H."/>
            <person name="Bhonagiri V."/>
            <person name="Zhang X."/>
            <person name="Suruliraj S."/>
            <person name="Warren W."/>
            <person name="Mitreva M."/>
            <person name="Mardis E.R."/>
            <person name="Wilson R.K."/>
        </authorList>
    </citation>
    <scope>NUCLEOTIDE SEQUENCE [LARGE SCALE GENOMIC DNA]</scope>
    <source>
        <strain evidence="12 13">F0235</strain>
    </source>
</reference>
<proteinExistence type="inferred from homology"/>
<evidence type="ECO:0000313" key="13">
    <source>
        <dbReference type="Proteomes" id="UP000010445"/>
    </source>
</evidence>
<dbReference type="EC" id="6.3.4.21" evidence="3 9"/>
<evidence type="ECO:0000256" key="1">
    <source>
        <dbReference type="ARBA" id="ARBA00004952"/>
    </source>
</evidence>
<dbReference type="NCBIfam" id="NF006698">
    <property type="entry name" value="PRK09243.1-5"/>
    <property type="match status" value="1"/>
</dbReference>
<keyword evidence="6 9" id="KW-0662">Pyridine nucleotide biosynthesis</keyword>
<dbReference type="PANTHER" id="PTHR11098:SF8">
    <property type="entry name" value="NICOTINATE PHOSPHORIBOSYLTRANSFERASE PNCB1"/>
    <property type="match status" value="1"/>
</dbReference>
<keyword evidence="7 9" id="KW-0808">Transferase</keyword>
<evidence type="ECO:0000256" key="8">
    <source>
        <dbReference type="ARBA" id="ARBA00048668"/>
    </source>
</evidence>
<dbReference type="NCBIfam" id="NF009131">
    <property type="entry name" value="PRK12484.1"/>
    <property type="match status" value="1"/>
</dbReference>
<evidence type="ECO:0000256" key="7">
    <source>
        <dbReference type="ARBA" id="ARBA00022679"/>
    </source>
</evidence>
<comment type="PTM">
    <text evidence="9">Transiently phosphorylated on a His residue during the reaction cycle. Phosphorylation strongly increases the affinity for substrates and increases the rate of nicotinate D-ribonucleotide production. Dephosphorylation regenerates the low-affinity form of the enzyme, leading to product release.</text>
</comment>
<dbReference type="InterPro" id="IPR006405">
    <property type="entry name" value="Nic_PRibTrfase_pncB"/>
</dbReference>
<evidence type="ECO:0000256" key="2">
    <source>
        <dbReference type="ARBA" id="ARBA00010897"/>
    </source>
</evidence>
<feature type="domain" description="Nicotinate phosphoribosyltransferase N-terminal" evidence="11">
    <location>
        <begin position="1"/>
        <end position="113"/>
    </location>
</feature>
<dbReference type="AlphaFoldDB" id="L1MJJ9"/>
<dbReference type="Pfam" id="PF17767">
    <property type="entry name" value="NAPRTase_N"/>
    <property type="match status" value="1"/>
</dbReference>
<dbReference type="Gene3D" id="3.20.20.70">
    <property type="entry name" value="Aldolase class I"/>
    <property type="match status" value="1"/>
</dbReference>
<evidence type="ECO:0000256" key="3">
    <source>
        <dbReference type="ARBA" id="ARBA00013236"/>
    </source>
</evidence>
<comment type="pathway">
    <text evidence="1 9">Cofactor biosynthesis; NAD(+) biosynthesis; nicotinate D-ribonucleotide from nicotinate: step 1/1.</text>
</comment>
<dbReference type="EMBL" id="AMEM01000012">
    <property type="protein sequence ID" value="EKX91397.1"/>
    <property type="molecule type" value="Genomic_DNA"/>
</dbReference>
<dbReference type="InterPro" id="IPR041525">
    <property type="entry name" value="N/Namide_PRibTrfase"/>
</dbReference>
<evidence type="ECO:0000313" key="12">
    <source>
        <dbReference type="EMBL" id="EKX91397.1"/>
    </source>
</evidence>
<evidence type="ECO:0000256" key="4">
    <source>
        <dbReference type="ARBA" id="ARBA00022553"/>
    </source>
</evidence>
<dbReference type="STRING" id="1035195.HMPREF9997_00769"/>
<comment type="function">
    <text evidence="9">Catalyzes the first step in the biosynthesis of NAD from nicotinic acid, the ATP-dependent synthesis of beta-nicotinate D-ribonucleotide from nicotinate and 5-phospho-D-ribose 1-phosphate.</text>
</comment>
<dbReference type="InterPro" id="IPR007229">
    <property type="entry name" value="Nic_PRibTrfase-Fam"/>
</dbReference>
<evidence type="ECO:0000259" key="10">
    <source>
        <dbReference type="Pfam" id="PF04095"/>
    </source>
</evidence>
<comment type="similarity">
    <text evidence="2 9">Belongs to the NAPRTase family.</text>
</comment>
<evidence type="ECO:0000256" key="9">
    <source>
        <dbReference type="RuleBase" id="RU365100"/>
    </source>
</evidence>
<dbReference type="eggNOG" id="COG1488">
    <property type="taxonomic scope" value="Bacteria"/>
</dbReference>
<comment type="caution">
    <text evidence="12">The sequence shown here is derived from an EMBL/GenBank/DDBJ whole genome shotgun (WGS) entry which is preliminary data.</text>
</comment>